<dbReference type="CDD" id="cd03424">
    <property type="entry name" value="NUDIX_ADPRase_Nudt5_UGPPase_Nudt14"/>
    <property type="match status" value="1"/>
</dbReference>
<keyword evidence="2" id="KW-0378">Hydrolase</keyword>
<dbReference type="PROSITE" id="PS00893">
    <property type="entry name" value="NUDIX_BOX"/>
    <property type="match status" value="1"/>
</dbReference>
<dbReference type="Pfam" id="PF00293">
    <property type="entry name" value="NUDIX"/>
    <property type="match status" value="1"/>
</dbReference>
<dbReference type="Gene3D" id="3.90.79.10">
    <property type="entry name" value="Nucleoside Triphosphate Pyrophosphohydrolase"/>
    <property type="match status" value="1"/>
</dbReference>
<dbReference type="Proteomes" id="UP000324497">
    <property type="component" value="Chromosome"/>
</dbReference>
<dbReference type="PANTHER" id="PTHR11839">
    <property type="entry name" value="UDP/ADP-SUGAR PYROPHOSPHATASE"/>
    <property type="match status" value="1"/>
</dbReference>
<gene>
    <name evidence="4" type="ORF">BSQ50_07040</name>
</gene>
<evidence type="ECO:0000256" key="1">
    <source>
        <dbReference type="ARBA" id="ARBA00001946"/>
    </source>
</evidence>
<comment type="cofactor">
    <cofactor evidence="1">
        <name>Mg(2+)</name>
        <dbReference type="ChEBI" id="CHEBI:18420"/>
    </cofactor>
</comment>
<dbReference type="InterPro" id="IPR015797">
    <property type="entry name" value="NUDIX_hydrolase-like_dom_sf"/>
</dbReference>
<accession>A0A3S6R1A6</accession>
<keyword evidence="5" id="KW-1185">Reference proteome</keyword>
<evidence type="ECO:0000256" key="2">
    <source>
        <dbReference type="ARBA" id="ARBA00022801"/>
    </source>
</evidence>
<dbReference type="FunFam" id="3.90.79.10:FF:000024">
    <property type="entry name" value="ADP-ribose pyrophosphatase"/>
    <property type="match status" value="1"/>
</dbReference>
<feature type="domain" description="Nudix hydrolase" evidence="3">
    <location>
        <begin position="39"/>
        <end position="171"/>
    </location>
</feature>
<organism evidence="4 5">
    <name type="scientific">Liquorilactobacillus nagelii</name>
    <dbReference type="NCBI Taxonomy" id="82688"/>
    <lineage>
        <taxon>Bacteria</taxon>
        <taxon>Bacillati</taxon>
        <taxon>Bacillota</taxon>
        <taxon>Bacilli</taxon>
        <taxon>Lactobacillales</taxon>
        <taxon>Lactobacillaceae</taxon>
        <taxon>Liquorilactobacillus</taxon>
    </lineage>
</organism>
<dbReference type="SUPFAM" id="SSF55811">
    <property type="entry name" value="Nudix"/>
    <property type="match status" value="1"/>
</dbReference>
<dbReference type="PROSITE" id="PS51462">
    <property type="entry name" value="NUDIX"/>
    <property type="match status" value="1"/>
</dbReference>
<dbReference type="KEGG" id="lng:BSQ50_07040"/>
<dbReference type="InterPro" id="IPR020084">
    <property type="entry name" value="NUDIX_hydrolase_CS"/>
</dbReference>
<dbReference type="GO" id="GO:0016787">
    <property type="term" value="F:hydrolase activity"/>
    <property type="evidence" value="ECO:0007669"/>
    <property type="project" value="UniProtKB-KW"/>
</dbReference>
<sequence length="184" mass="21066">MNFEEKVLTTKSIYHGRIINLEEQTVELPNGQTAQREIVRHHGAVALLCLTAAQDKLILVRQWRQPLSKTTLEIPAGKIEINESPSVTAERELNEEVRLTAKRLEKIAVFYTSPGFADEKMYLYLAHDLQPVQKKLPQDADEFLELVELTMEETDQAVEQGEICDSKTLMAVWYWKLLQTQAKG</sequence>
<dbReference type="GO" id="GO:0019693">
    <property type="term" value="P:ribose phosphate metabolic process"/>
    <property type="evidence" value="ECO:0007669"/>
    <property type="project" value="TreeGrafter"/>
</dbReference>
<dbReference type="GO" id="GO:0005829">
    <property type="term" value="C:cytosol"/>
    <property type="evidence" value="ECO:0007669"/>
    <property type="project" value="TreeGrafter"/>
</dbReference>
<dbReference type="GO" id="GO:0006753">
    <property type="term" value="P:nucleoside phosphate metabolic process"/>
    <property type="evidence" value="ECO:0007669"/>
    <property type="project" value="TreeGrafter"/>
</dbReference>
<evidence type="ECO:0000313" key="5">
    <source>
        <dbReference type="Proteomes" id="UP000324497"/>
    </source>
</evidence>
<proteinExistence type="predicted"/>
<reference evidence="4 5" key="1">
    <citation type="submission" date="2016-11" db="EMBL/GenBank/DDBJ databases">
        <title>Interaction between Lactobacillus species and yeast in water kefir.</title>
        <authorList>
            <person name="Behr J."/>
            <person name="Xu D."/>
            <person name="Vogel R.F."/>
        </authorList>
    </citation>
    <scope>NUCLEOTIDE SEQUENCE [LARGE SCALE GENOMIC DNA]</scope>
    <source>
        <strain evidence="4 5">TMW 1.1827</strain>
    </source>
</reference>
<dbReference type="RefSeq" id="WP_057885733.1">
    <property type="nucleotide sequence ID" value="NZ_CP018180.1"/>
</dbReference>
<dbReference type="AlphaFoldDB" id="A0A3S6R1A6"/>
<evidence type="ECO:0000313" key="4">
    <source>
        <dbReference type="EMBL" id="AUJ32335.1"/>
    </source>
</evidence>
<dbReference type="PANTHER" id="PTHR11839:SF18">
    <property type="entry name" value="NUDIX HYDROLASE DOMAIN-CONTAINING PROTEIN"/>
    <property type="match status" value="1"/>
</dbReference>
<evidence type="ECO:0000259" key="3">
    <source>
        <dbReference type="PROSITE" id="PS51462"/>
    </source>
</evidence>
<protein>
    <submittedName>
        <fullName evidence="4">ADP-ribose pyrophosphatase</fullName>
    </submittedName>
</protein>
<dbReference type="InterPro" id="IPR000086">
    <property type="entry name" value="NUDIX_hydrolase_dom"/>
</dbReference>
<dbReference type="EMBL" id="CP018180">
    <property type="protein sequence ID" value="AUJ32335.1"/>
    <property type="molecule type" value="Genomic_DNA"/>
</dbReference>
<dbReference type="GeneID" id="78521193"/>
<name>A0A3S6R1A6_9LACO</name>